<dbReference type="EMBL" id="AP023359">
    <property type="protein sequence ID" value="BCJ67590.1"/>
    <property type="molecule type" value="Genomic_DNA"/>
</dbReference>
<proteinExistence type="predicted"/>
<evidence type="ECO:0000313" key="4">
    <source>
        <dbReference type="Proteomes" id="UP000680866"/>
    </source>
</evidence>
<evidence type="ECO:0000256" key="2">
    <source>
        <dbReference type="SAM" id="Phobius"/>
    </source>
</evidence>
<name>A0A810N3T9_9ACTN</name>
<organism evidence="3 4">
    <name type="scientific">Polymorphospora rubra</name>
    <dbReference type="NCBI Taxonomy" id="338584"/>
    <lineage>
        <taxon>Bacteria</taxon>
        <taxon>Bacillati</taxon>
        <taxon>Actinomycetota</taxon>
        <taxon>Actinomycetes</taxon>
        <taxon>Micromonosporales</taxon>
        <taxon>Micromonosporaceae</taxon>
        <taxon>Polymorphospora</taxon>
    </lineage>
</organism>
<dbReference type="KEGG" id="pry:Prubr_46110"/>
<evidence type="ECO:0000313" key="3">
    <source>
        <dbReference type="EMBL" id="BCJ67590.1"/>
    </source>
</evidence>
<dbReference type="RefSeq" id="WP_212816902.1">
    <property type="nucleotide sequence ID" value="NZ_AP023359.1"/>
</dbReference>
<keyword evidence="2" id="KW-0472">Membrane</keyword>
<feature type="transmembrane region" description="Helical" evidence="2">
    <location>
        <begin position="43"/>
        <end position="62"/>
    </location>
</feature>
<dbReference type="AlphaFoldDB" id="A0A810N3T9"/>
<evidence type="ECO:0000256" key="1">
    <source>
        <dbReference type="SAM" id="MobiDB-lite"/>
    </source>
</evidence>
<accession>A0A810N3T9</accession>
<keyword evidence="2" id="KW-0812">Transmembrane</keyword>
<keyword evidence="2" id="KW-1133">Transmembrane helix</keyword>
<reference evidence="3" key="1">
    <citation type="submission" date="2020-08" db="EMBL/GenBank/DDBJ databases">
        <title>Whole genome shotgun sequence of Polymorphospora rubra NBRC 101157.</title>
        <authorList>
            <person name="Komaki H."/>
            <person name="Tamura T."/>
        </authorList>
    </citation>
    <scope>NUCLEOTIDE SEQUENCE</scope>
    <source>
        <strain evidence="3">NBRC 101157</strain>
    </source>
</reference>
<keyword evidence="4" id="KW-1185">Reference proteome</keyword>
<gene>
    <name evidence="3" type="ORF">Prubr_46110</name>
</gene>
<feature type="region of interest" description="Disordered" evidence="1">
    <location>
        <begin position="438"/>
        <end position="466"/>
    </location>
</feature>
<protein>
    <submittedName>
        <fullName evidence="3">Uncharacterized protein</fullName>
    </submittedName>
</protein>
<sequence>MTPRIESALRETLEREAYGVPVPEDPWPGFARRRGARRRARRVRVAVVAAMLAAAVGIQTNLVPLPGWVPAVPVSGVWSTWNEEPPRGALTADRAWLAGLRRQVADVEDPEGVWRVLDRDAIRIVYADDVGPHRLALLLVPLRLGVVTVSELFWYHGPAGAAAGQMTQSSSSDSDSPVASWMRVDAATGGVAVVVAPVGSTVTIGSGVDYRPSGTLARRQVVVSQASGIGVASIAPTPVDPGITAEVTTSDGDLIRHGVSGSWSGATDTVDPHASTEAMMTTVLSDFAGPAPDRDILRAFVGWALRDSRLTVRDVSVRLRWWGTVNGQAAALLTVRPEGGGVLAYAFHGTPRSMRLDLRLLLPADGADERPLAWRLRAEGRDDATDRVLVVAAAGATAVSLTPHGAAAVAVRLDPFGFGEATLPPDAAATVTARAGDGPVLTTPVPPLENNLSGPPGDTPATRIVP</sequence>
<dbReference type="Proteomes" id="UP000680866">
    <property type="component" value="Chromosome"/>
</dbReference>